<organism evidence="1 2">
    <name type="scientific">Streptosporangium becharense</name>
    <dbReference type="NCBI Taxonomy" id="1816182"/>
    <lineage>
        <taxon>Bacteria</taxon>
        <taxon>Bacillati</taxon>
        <taxon>Actinomycetota</taxon>
        <taxon>Actinomycetes</taxon>
        <taxon>Streptosporangiales</taxon>
        <taxon>Streptosporangiaceae</taxon>
        <taxon>Streptosporangium</taxon>
    </lineage>
</organism>
<accession>A0A7W9IK94</accession>
<protein>
    <submittedName>
        <fullName evidence="1">Uncharacterized protein</fullName>
    </submittedName>
</protein>
<sequence length="659" mass="70356">MAPTDEFCGIDPGEMGKLAASLRGAADRLTAFHQEFGRKLGQHGISTPALREIADIADWGRTQVSMLHGRAELIQALDAEGGPGSKGASGQGLVRLPDELAGFEFAQALARTYGDDILVKHSGELQAALIHQHAGEIAQLAENPQAAAAFFALLPAKARDALPTVIAATGSKTAEQDLAAFSKALGAALRAPTLVPAFAKVRSDLVKPVKGKIVAWNRLALLKGANAPSGVRSAAARALVLDDFTENPHQDWRAGTIGSQPHGLPPDLVAMGLEVLTGDGAATRDAFAKMGGDGVTLNQSEKMKRFLDYAKEVATGDDVADAFGRVMEAGSEATTEKPGQHSPAAAAFTLDMMKVAGSFGDDLPQRAKDSMGVIAKSYIHELASGARFDRAANRASGMEIPRHWNPLPGVTPAFYLSPGDTSRFLKTFVGEEQVVKEFNSAVARFRHDTLLSAARLDAQGSADYFSDTSIMFGDLGSVAFKTAKDVLGAEDTVSDMARNFTKNTAAFILGGLPLADPIVDSVAELGWEITQAYIISSASDEWADSFETQVQAATNERADLAKRLKYDMAYLLHSGGYPANELPEELVSTTTGALKTYDEFVADAKHEATDGKKWEQILQEKLTVYDDWMDSNDTLDKKIERSSRTQTSDLAENLLKAVN</sequence>
<reference evidence="1 2" key="1">
    <citation type="submission" date="2020-08" db="EMBL/GenBank/DDBJ databases">
        <title>Sequencing the genomes of 1000 actinobacteria strains.</title>
        <authorList>
            <person name="Klenk H.-P."/>
        </authorList>
    </citation>
    <scope>NUCLEOTIDE SEQUENCE [LARGE SCALE GENOMIC DNA]</scope>
    <source>
        <strain evidence="1 2">DSM 46887</strain>
    </source>
</reference>
<comment type="caution">
    <text evidence="1">The sequence shown here is derived from an EMBL/GenBank/DDBJ whole genome shotgun (WGS) entry which is preliminary data.</text>
</comment>
<proteinExistence type="predicted"/>
<dbReference type="AlphaFoldDB" id="A0A7W9IK94"/>
<dbReference type="Proteomes" id="UP000540685">
    <property type="component" value="Unassembled WGS sequence"/>
</dbReference>
<dbReference type="EMBL" id="JACHMP010000001">
    <property type="protein sequence ID" value="MBB5822242.1"/>
    <property type="molecule type" value="Genomic_DNA"/>
</dbReference>
<keyword evidence="2" id="KW-1185">Reference proteome</keyword>
<evidence type="ECO:0000313" key="2">
    <source>
        <dbReference type="Proteomes" id="UP000540685"/>
    </source>
</evidence>
<name>A0A7W9IK94_9ACTN</name>
<gene>
    <name evidence="1" type="ORF">F4562_005304</name>
</gene>
<evidence type="ECO:0000313" key="1">
    <source>
        <dbReference type="EMBL" id="MBB5822242.1"/>
    </source>
</evidence>
<dbReference type="RefSeq" id="WP_184544507.1">
    <property type="nucleotide sequence ID" value="NZ_JACHMP010000001.1"/>
</dbReference>